<organism evidence="2 3">
    <name type="scientific">Dendrothele bispora (strain CBS 962.96)</name>
    <dbReference type="NCBI Taxonomy" id="1314807"/>
    <lineage>
        <taxon>Eukaryota</taxon>
        <taxon>Fungi</taxon>
        <taxon>Dikarya</taxon>
        <taxon>Basidiomycota</taxon>
        <taxon>Agaricomycotina</taxon>
        <taxon>Agaricomycetes</taxon>
        <taxon>Agaricomycetidae</taxon>
        <taxon>Agaricales</taxon>
        <taxon>Agaricales incertae sedis</taxon>
        <taxon>Dendrothele</taxon>
    </lineage>
</organism>
<feature type="compositionally biased region" description="Gly residues" evidence="1">
    <location>
        <begin position="629"/>
        <end position="638"/>
    </location>
</feature>
<evidence type="ECO:0000256" key="1">
    <source>
        <dbReference type="SAM" id="MobiDB-lite"/>
    </source>
</evidence>
<dbReference type="OrthoDB" id="21648at2759"/>
<feature type="compositionally biased region" description="Low complexity" evidence="1">
    <location>
        <begin position="614"/>
        <end position="628"/>
    </location>
</feature>
<feature type="compositionally biased region" description="Low complexity" evidence="1">
    <location>
        <begin position="533"/>
        <end position="546"/>
    </location>
</feature>
<dbReference type="AlphaFoldDB" id="A0A4S8L742"/>
<sequence length="672" mass="72560">MARMTRSSAPKKDERRIHQQYANAILDVLQLIDSDGLLDRVFNTVSLRTLLHQSASFHALKSTVHSLFPIHAHPRARPSKPAAHQLSFCNLALSLLDQAASQSLQLPLDVDSLIAESSTSSSPSKSSSSSLHVTPRYALVQHLPTGTYWSSLNSPLPVSEDPHRHLKDLPKGHAELVSILPSPPFTSEDRDNVPTLGSYNRPIVALQRVKLLDPHKVSSGHFLDYGIWASFAPSFDQDGVELGRNQLGEFYYDRHQKKKRKQIVLDSFDQLPESSFDESVDQEMQDPVDHELLPPDQVDQLKSAIDSFQLESAVAELLDRNRKALQRLEFLQYLRLMQDGGGNSTVEEGSEEWDTAQGIMESLTLLASLRPRSTKDDQSPLVPSPSALHLLHRTLPLSPSPGWHGNLPPGRSTALRDDSTIKVPPGTTIPAPTPVNPTATTTSVATNNPYSAYQYNYQQPASHYRTTTPSSAATTSTTPYIQYKPTQTSYYQSAYAPQASTSQTPYYGSTSQQTYAAMTGWYNSYNPTAATTTTAAAGNNNTTTNGTGSGSGGRGTPQPGVATPAPSYSSFFSNTLSSTLLGQRTPAVGNTVLTNKSGVPGTPTAPPTLPVHLQKTQTSQQVPTTTQNGVGGGQGPGPGTAITSYYQNWGQAASPTPPPPTTRSTSGTPAPR</sequence>
<evidence type="ECO:0000313" key="3">
    <source>
        <dbReference type="Proteomes" id="UP000297245"/>
    </source>
</evidence>
<accession>A0A4S8L742</accession>
<evidence type="ECO:0000313" key="2">
    <source>
        <dbReference type="EMBL" id="THU84311.1"/>
    </source>
</evidence>
<feature type="compositionally biased region" description="Polar residues" evidence="1">
    <location>
        <begin position="641"/>
        <end position="651"/>
    </location>
</feature>
<feature type="region of interest" description="Disordered" evidence="1">
    <location>
        <begin position="533"/>
        <end position="567"/>
    </location>
</feature>
<protein>
    <submittedName>
        <fullName evidence="2">Uncharacterized protein</fullName>
    </submittedName>
</protein>
<feature type="compositionally biased region" description="Low complexity" evidence="1">
    <location>
        <begin position="662"/>
        <end position="672"/>
    </location>
</feature>
<gene>
    <name evidence="2" type="ORF">K435DRAFT_971234</name>
</gene>
<name>A0A4S8L742_DENBC</name>
<dbReference type="Proteomes" id="UP000297245">
    <property type="component" value="Unassembled WGS sequence"/>
</dbReference>
<reference evidence="2 3" key="1">
    <citation type="journal article" date="2019" name="Nat. Ecol. Evol.">
        <title>Megaphylogeny resolves global patterns of mushroom evolution.</title>
        <authorList>
            <person name="Varga T."/>
            <person name="Krizsan K."/>
            <person name="Foldi C."/>
            <person name="Dima B."/>
            <person name="Sanchez-Garcia M."/>
            <person name="Sanchez-Ramirez S."/>
            <person name="Szollosi G.J."/>
            <person name="Szarkandi J.G."/>
            <person name="Papp V."/>
            <person name="Albert L."/>
            <person name="Andreopoulos W."/>
            <person name="Angelini C."/>
            <person name="Antonin V."/>
            <person name="Barry K.W."/>
            <person name="Bougher N.L."/>
            <person name="Buchanan P."/>
            <person name="Buyck B."/>
            <person name="Bense V."/>
            <person name="Catcheside P."/>
            <person name="Chovatia M."/>
            <person name="Cooper J."/>
            <person name="Damon W."/>
            <person name="Desjardin D."/>
            <person name="Finy P."/>
            <person name="Geml J."/>
            <person name="Haridas S."/>
            <person name="Hughes K."/>
            <person name="Justo A."/>
            <person name="Karasinski D."/>
            <person name="Kautmanova I."/>
            <person name="Kiss B."/>
            <person name="Kocsube S."/>
            <person name="Kotiranta H."/>
            <person name="LaButti K.M."/>
            <person name="Lechner B.E."/>
            <person name="Liimatainen K."/>
            <person name="Lipzen A."/>
            <person name="Lukacs Z."/>
            <person name="Mihaltcheva S."/>
            <person name="Morgado L.N."/>
            <person name="Niskanen T."/>
            <person name="Noordeloos M.E."/>
            <person name="Ohm R.A."/>
            <person name="Ortiz-Santana B."/>
            <person name="Ovrebo C."/>
            <person name="Racz N."/>
            <person name="Riley R."/>
            <person name="Savchenko A."/>
            <person name="Shiryaev A."/>
            <person name="Soop K."/>
            <person name="Spirin V."/>
            <person name="Szebenyi C."/>
            <person name="Tomsovsky M."/>
            <person name="Tulloss R.E."/>
            <person name="Uehling J."/>
            <person name="Grigoriev I.V."/>
            <person name="Vagvolgyi C."/>
            <person name="Papp T."/>
            <person name="Martin F.M."/>
            <person name="Miettinen O."/>
            <person name="Hibbett D.S."/>
            <person name="Nagy L.G."/>
        </authorList>
    </citation>
    <scope>NUCLEOTIDE SEQUENCE [LARGE SCALE GENOMIC DNA]</scope>
    <source>
        <strain evidence="2 3">CBS 962.96</strain>
    </source>
</reference>
<keyword evidence="3" id="KW-1185">Reference proteome</keyword>
<proteinExistence type="predicted"/>
<dbReference type="EMBL" id="ML179607">
    <property type="protein sequence ID" value="THU84311.1"/>
    <property type="molecule type" value="Genomic_DNA"/>
</dbReference>
<feature type="region of interest" description="Disordered" evidence="1">
    <location>
        <begin position="591"/>
        <end position="672"/>
    </location>
</feature>